<evidence type="ECO:0000256" key="1">
    <source>
        <dbReference type="ARBA" id="ARBA00006992"/>
    </source>
</evidence>
<accession>A0AA88I5Y1</accession>
<protein>
    <recommendedName>
        <fullName evidence="10">Strawberry notch</fullName>
    </recommendedName>
</protein>
<comment type="similarity">
    <text evidence="1">Belongs to the SBNO family.</text>
</comment>
<dbReference type="Pfam" id="PF25373">
    <property type="entry name" value="SBNO"/>
    <property type="match status" value="1"/>
</dbReference>
<dbReference type="GO" id="GO:0005634">
    <property type="term" value="C:nucleus"/>
    <property type="evidence" value="ECO:0007669"/>
    <property type="project" value="TreeGrafter"/>
</dbReference>
<reference evidence="8" key="1">
    <citation type="submission" date="2023-07" db="EMBL/GenBank/DDBJ databases">
        <title>Chromosome-level genome assembly of Artemia franciscana.</title>
        <authorList>
            <person name="Jo E."/>
        </authorList>
    </citation>
    <scope>NUCLEOTIDE SEQUENCE</scope>
    <source>
        <tissue evidence="8">Whole body</tissue>
    </source>
</reference>
<feature type="compositionally biased region" description="Acidic residues" evidence="4">
    <location>
        <begin position="683"/>
        <end position="697"/>
    </location>
</feature>
<dbReference type="GO" id="GO:0042393">
    <property type="term" value="F:histone binding"/>
    <property type="evidence" value="ECO:0007669"/>
    <property type="project" value="TreeGrafter"/>
</dbReference>
<feature type="compositionally biased region" description="Acidic residues" evidence="4">
    <location>
        <begin position="10"/>
        <end position="23"/>
    </location>
</feature>
<dbReference type="Proteomes" id="UP001187531">
    <property type="component" value="Unassembled WGS sequence"/>
</dbReference>
<sequence length="1306" mass="146283">MGRKSKYEESESSGEESDFDDPDKMEVPGGGLTLDALASLTQSIGTERKVACVSDSVVTKAPTRPMPSGIGKPIIVPVDQTSGLKGTNLLSQLKSQGIATITVLPKGGAMPRVSGPSQQLLRTQGPRHVLQQGQIFRPGQVIIRSGHVIRPGQIVRPGVVTMRPNMPQMIVEQGDEEELIDADEELGVTDTFSDYMPAKLKVGYRHPDPVVETASLASVEPPDVTYKLSLPYDVIEERKLSALQLEAITYACQQHEKRLPNGKRAGFLLGDGPGVGKGRTISGMVLENYILKRKKILWVSVSSDLKIDSERDLRDIGADKIKVYALNKLKYADIRSPANGSIKKGVLFSTYASLIGESSGGGTYNTRFKMITKWLGPDFDGLIVFDECHRAKNLMPTGSGKPTKTAKTVRDLQEALPNARIVYASATGATEPRNMFYMSRLGLWGHGTSFPDPRDFLDAIERRGVGAMELVAMDMKARGVYIARQLSFAGVTFDIQDVEMKPKFIQAYDESVDLWTDMTKKFEEAIDIMIPPDEEKSSRKNIWSQFWSAHQRFFKYMCMASKVGHTVRIAREAVKNGKCVVIGLQSTGEARTLEMIDQEEDMTEFVSTAKGVIQNLVEKQFPAPDRGDKIKRMLGIGKERSILEELNMLPGEGGKRKAATSAIEKTKKMRFDDSISDGKDSDSELDFSESEDEDESVSENPSDSDNPFFGSDSDSDTDPWLKKKKKEKVEKRKPKKKLKKKLSKVEEIPNIPKPFPSIEKAVSTPILKRIQDGPPNTDRVIAMKKEIIRRLEELGKKLPPNTLDQLIDELGGPDEVAEMTGRKGRMVQDDLGNVTYESRADAEGPVDMLNVRERERFQNGDKDIAIISEAASSGISLHADKRALNTKRRVHITLELPWSADRAIQQFGRTHRSNQLYPPEYMFLISDLAGERRFASIVAKRLESLGALTHGDRRAGEARDLSQFNIDDKYGRSALELVMRAFIGQEEAVVKIPDYKGNFMEDARAALASVGMLRDSETKGYELDKDHNKIVKFLNRLLGVKVHLQNAIFKFYMDTLVHVINQAKRTGRYDHGIRDLGGGGEEVKILESIWFVYTHATGRSKIVLYKVEVERGMTWQTAYSRYEIMSDNHEGFYILKEPRQGSRYGPILATRSSTRKQSADASFVIIRPSTGYQSKTVPLADLKRRYRQVHADEAREHWEKHYEHSQENCIHVYWTGRCRKKLITGDCTLGKRRCNYWMLTGSIMAVWPKLESIAQATQQSQLLQVVRMKTKTQKVVGTLVPRNAVSFLIERLKEGALSTGTDSYSI</sequence>
<comment type="caution">
    <text evidence="8">The sequence shown here is derived from an EMBL/GenBank/DDBJ whole genome shotgun (WGS) entry which is preliminary data.</text>
</comment>
<keyword evidence="9" id="KW-1185">Reference proteome</keyword>
<keyword evidence="3" id="KW-0804">Transcription</keyword>
<evidence type="ECO:0008006" key="10">
    <source>
        <dbReference type="Google" id="ProtNLM"/>
    </source>
</evidence>
<dbReference type="InterPro" id="IPR057332">
    <property type="entry name" value="SBNO_a/b_dom"/>
</dbReference>
<dbReference type="GO" id="GO:0006355">
    <property type="term" value="P:regulation of DNA-templated transcription"/>
    <property type="evidence" value="ECO:0007669"/>
    <property type="project" value="InterPro"/>
</dbReference>
<evidence type="ECO:0000259" key="6">
    <source>
        <dbReference type="Pfam" id="PF13872"/>
    </source>
</evidence>
<proteinExistence type="inferred from homology"/>
<gene>
    <name evidence="8" type="ORF">QYM36_002818</name>
</gene>
<dbReference type="InterPro" id="IPR026741">
    <property type="entry name" value="SNO"/>
</dbReference>
<evidence type="ECO:0000256" key="3">
    <source>
        <dbReference type="ARBA" id="ARBA00023163"/>
    </source>
</evidence>
<dbReference type="Pfam" id="PF13871">
    <property type="entry name" value="Helicase_C_4"/>
    <property type="match status" value="1"/>
</dbReference>
<feature type="domain" description="Strawberry notch helicase C" evidence="5">
    <location>
        <begin position="801"/>
        <end position="1075"/>
    </location>
</feature>
<feature type="domain" description="SBNO alpha/beta" evidence="7">
    <location>
        <begin position="1113"/>
        <end position="1232"/>
    </location>
</feature>
<dbReference type="PANTHER" id="PTHR12706">
    <property type="entry name" value="STRAWBERRY NOTCH-RELATED"/>
    <property type="match status" value="1"/>
</dbReference>
<dbReference type="SUPFAM" id="SSF52540">
    <property type="entry name" value="P-loop containing nucleoside triphosphate hydrolases"/>
    <property type="match status" value="2"/>
</dbReference>
<feature type="compositionally biased region" description="Basic and acidic residues" evidence="4">
    <location>
        <begin position="664"/>
        <end position="682"/>
    </location>
</feature>
<dbReference type="EMBL" id="JAVRJZ010000005">
    <property type="protein sequence ID" value="KAK2722405.1"/>
    <property type="molecule type" value="Genomic_DNA"/>
</dbReference>
<evidence type="ECO:0000259" key="5">
    <source>
        <dbReference type="Pfam" id="PF13871"/>
    </source>
</evidence>
<feature type="domain" description="Strawberry notch AAA" evidence="6">
    <location>
        <begin position="205"/>
        <end position="510"/>
    </location>
</feature>
<evidence type="ECO:0000313" key="9">
    <source>
        <dbReference type="Proteomes" id="UP001187531"/>
    </source>
</evidence>
<feature type="compositionally biased region" description="Basic residues" evidence="4">
    <location>
        <begin position="722"/>
        <end position="742"/>
    </location>
</feature>
<dbReference type="InterPro" id="IPR026937">
    <property type="entry name" value="SBNO_Helicase_C_dom"/>
</dbReference>
<evidence type="ECO:0000256" key="2">
    <source>
        <dbReference type="ARBA" id="ARBA00023015"/>
    </source>
</evidence>
<dbReference type="GO" id="GO:0031490">
    <property type="term" value="F:chromatin DNA binding"/>
    <property type="evidence" value="ECO:0007669"/>
    <property type="project" value="TreeGrafter"/>
</dbReference>
<evidence type="ECO:0000259" key="7">
    <source>
        <dbReference type="Pfam" id="PF25373"/>
    </source>
</evidence>
<keyword evidence="2" id="KW-0805">Transcription regulation</keyword>
<name>A0AA88I5Y1_ARTSF</name>
<organism evidence="8 9">
    <name type="scientific">Artemia franciscana</name>
    <name type="common">Brine shrimp</name>
    <name type="synonym">Artemia sanfranciscana</name>
    <dbReference type="NCBI Taxonomy" id="6661"/>
    <lineage>
        <taxon>Eukaryota</taxon>
        <taxon>Metazoa</taxon>
        <taxon>Ecdysozoa</taxon>
        <taxon>Arthropoda</taxon>
        <taxon>Crustacea</taxon>
        <taxon>Branchiopoda</taxon>
        <taxon>Anostraca</taxon>
        <taxon>Artemiidae</taxon>
        <taxon>Artemia</taxon>
    </lineage>
</organism>
<evidence type="ECO:0000256" key="4">
    <source>
        <dbReference type="SAM" id="MobiDB-lite"/>
    </source>
</evidence>
<dbReference type="InterPro" id="IPR027417">
    <property type="entry name" value="P-loop_NTPase"/>
</dbReference>
<feature type="region of interest" description="Disordered" evidence="4">
    <location>
        <begin position="1"/>
        <end position="31"/>
    </location>
</feature>
<dbReference type="InterPro" id="IPR039187">
    <property type="entry name" value="SNO_AAA"/>
</dbReference>
<dbReference type="FunFam" id="3.40.50.300:FF:000342">
    <property type="entry name" value="Protein strawberry notch homolog 2"/>
    <property type="match status" value="1"/>
</dbReference>
<dbReference type="Pfam" id="PF13872">
    <property type="entry name" value="AAA_34"/>
    <property type="match status" value="1"/>
</dbReference>
<feature type="region of interest" description="Disordered" evidence="4">
    <location>
        <begin position="648"/>
        <end position="744"/>
    </location>
</feature>
<evidence type="ECO:0000313" key="8">
    <source>
        <dbReference type="EMBL" id="KAK2722405.1"/>
    </source>
</evidence>
<dbReference type="Gene3D" id="3.40.50.300">
    <property type="entry name" value="P-loop containing nucleotide triphosphate hydrolases"/>
    <property type="match status" value="2"/>
</dbReference>
<dbReference type="PANTHER" id="PTHR12706:SF30">
    <property type="entry name" value="PROTEIN STRAWBERRY NOTCH-RELATED"/>
    <property type="match status" value="1"/>
</dbReference>